<dbReference type="Gene3D" id="1.10.472.80">
    <property type="entry name" value="Ypt/Rab-GAP domain of gyp1p, domain 3"/>
    <property type="match status" value="1"/>
</dbReference>
<evidence type="ECO:0000256" key="1">
    <source>
        <dbReference type="SAM" id="MobiDB-lite"/>
    </source>
</evidence>
<protein>
    <submittedName>
        <fullName evidence="2">Uncharacterized protein</fullName>
    </submittedName>
</protein>
<feature type="region of interest" description="Disordered" evidence="1">
    <location>
        <begin position="66"/>
        <end position="106"/>
    </location>
</feature>
<feature type="region of interest" description="Disordered" evidence="1">
    <location>
        <begin position="283"/>
        <end position="319"/>
    </location>
</feature>
<feature type="compositionally biased region" description="Basic residues" evidence="1">
    <location>
        <begin position="290"/>
        <end position="305"/>
    </location>
</feature>
<dbReference type="AlphaFoldDB" id="A0A3P3YN44"/>
<keyword evidence="2" id="KW-0496">Mitochondrion</keyword>
<geneLocation type="mitochondrion" evidence="2"/>
<dbReference type="Proteomes" id="UP000290189">
    <property type="component" value="Unassembled WGS sequence"/>
</dbReference>
<reference evidence="2 3" key="1">
    <citation type="submission" date="2018-03" db="EMBL/GenBank/DDBJ databases">
        <authorList>
            <person name="Fogelqvist J."/>
        </authorList>
    </citation>
    <scope>NUCLEOTIDE SEQUENCE [LARGE SCALE GENOMIC DNA]</scope>
</reference>
<dbReference type="SUPFAM" id="SSF47923">
    <property type="entry name" value="Ypt/Rab-GAP domain of gyp1p"/>
    <property type="match status" value="1"/>
</dbReference>
<feature type="compositionally biased region" description="Basic residues" evidence="1">
    <location>
        <begin position="75"/>
        <end position="90"/>
    </location>
</feature>
<organism evidence="2 3">
    <name type="scientific">Plasmodiophora brassicae</name>
    <name type="common">Clubroot disease agent</name>
    <dbReference type="NCBI Taxonomy" id="37360"/>
    <lineage>
        <taxon>Eukaryota</taxon>
        <taxon>Sar</taxon>
        <taxon>Rhizaria</taxon>
        <taxon>Endomyxa</taxon>
        <taxon>Phytomyxea</taxon>
        <taxon>Plasmodiophorida</taxon>
        <taxon>Plasmodiophoridae</taxon>
        <taxon>Plasmodiophora</taxon>
    </lineage>
</organism>
<proteinExistence type="predicted"/>
<name>A0A3P3YN44_PLABS</name>
<dbReference type="InterPro" id="IPR035969">
    <property type="entry name" value="Rab-GAP_TBC_sf"/>
</dbReference>
<gene>
    <name evidence="2" type="ORF">PLBR_LOCUS8861</name>
</gene>
<evidence type="ECO:0000313" key="3">
    <source>
        <dbReference type="Proteomes" id="UP000290189"/>
    </source>
</evidence>
<dbReference type="EMBL" id="OVEO01000018">
    <property type="protein sequence ID" value="SPR01646.1"/>
    <property type="molecule type" value="Genomic_DNA"/>
</dbReference>
<evidence type="ECO:0000313" key="2">
    <source>
        <dbReference type="EMBL" id="SPR01646.1"/>
    </source>
</evidence>
<accession>A0A3P3YN44</accession>
<sequence>MSVTAVSIRRDWRSLIGRPEKTNIYQHLQETLANDRAGFFSELTAAEPLAYMNRIEQRLSAHAAGVPVVHGQARDRRRGRGTPRRSRALTHRSPIAPAWRGSSSARLLEASPDTTPDETHERLQILANVAIPPTLRRQVWRLCMAMPSARAPFQASLSARNGLLRERQPLRRFAVVSGLEAALDDMCDYAFVPICSAPVVLYVWDQLVLSRWQMLPLLCVAFLVCLRSTLLNCTSPVAFQQAIKRMGPHLQQRAFQRAVSLLYPVPHPAATFDRQAGIPPARSAIDNAHKGKSHLHRTERSKRREPRTTSRFLIPGPQI</sequence>